<dbReference type="Proteomes" id="UP000024635">
    <property type="component" value="Unassembled WGS sequence"/>
</dbReference>
<proteinExistence type="predicted"/>
<accession>A0A016W240</accession>
<dbReference type="AlphaFoldDB" id="A0A016W240"/>
<keyword evidence="2" id="KW-1185">Reference proteome</keyword>
<gene>
    <name evidence="1" type="primary">Acey_s0002.g913</name>
    <name evidence="1" type="ORF">Y032_0002g913</name>
</gene>
<protein>
    <submittedName>
        <fullName evidence="1">Uncharacterized protein</fullName>
    </submittedName>
</protein>
<evidence type="ECO:0000313" key="1">
    <source>
        <dbReference type="EMBL" id="EYC33646.1"/>
    </source>
</evidence>
<reference evidence="2" key="1">
    <citation type="journal article" date="2015" name="Nat. Genet.">
        <title>The genome and transcriptome of the zoonotic hookworm Ancylostoma ceylanicum identify infection-specific gene families.</title>
        <authorList>
            <person name="Schwarz E.M."/>
            <person name="Hu Y."/>
            <person name="Antoshechkin I."/>
            <person name="Miller M.M."/>
            <person name="Sternberg P.W."/>
            <person name="Aroian R.V."/>
        </authorList>
    </citation>
    <scope>NUCLEOTIDE SEQUENCE</scope>
    <source>
        <strain evidence="2">HY135</strain>
    </source>
</reference>
<organism evidence="1 2">
    <name type="scientific">Ancylostoma ceylanicum</name>
    <dbReference type="NCBI Taxonomy" id="53326"/>
    <lineage>
        <taxon>Eukaryota</taxon>
        <taxon>Metazoa</taxon>
        <taxon>Ecdysozoa</taxon>
        <taxon>Nematoda</taxon>
        <taxon>Chromadorea</taxon>
        <taxon>Rhabditida</taxon>
        <taxon>Rhabditina</taxon>
        <taxon>Rhabditomorpha</taxon>
        <taxon>Strongyloidea</taxon>
        <taxon>Ancylostomatidae</taxon>
        <taxon>Ancylostomatinae</taxon>
        <taxon>Ancylostoma</taxon>
    </lineage>
</organism>
<dbReference type="EMBL" id="JARK01001338">
    <property type="protein sequence ID" value="EYC33646.1"/>
    <property type="molecule type" value="Genomic_DNA"/>
</dbReference>
<evidence type="ECO:0000313" key="2">
    <source>
        <dbReference type="Proteomes" id="UP000024635"/>
    </source>
</evidence>
<comment type="caution">
    <text evidence="1">The sequence shown here is derived from an EMBL/GenBank/DDBJ whole genome shotgun (WGS) entry which is preliminary data.</text>
</comment>
<name>A0A016W240_9BILA</name>
<sequence length="76" mass="8277">MSADLKAVFHLVSRVGDIYRSLISSPCCFQKYMQNITKVTKTPFSGGSKVQFTARLCGAVRVCWLPTTAATSANES</sequence>